<dbReference type="Proteomes" id="UP000464577">
    <property type="component" value="Chromosome"/>
</dbReference>
<name>A0A6P1W5A1_9BACT</name>
<evidence type="ECO:0000313" key="2">
    <source>
        <dbReference type="EMBL" id="QHW00524.1"/>
    </source>
</evidence>
<keyword evidence="1" id="KW-0732">Signal</keyword>
<sequence>MNTGYYTMNRYSISYVRRRKGRLSSLHCALFILHFSFLSAQTLTREQLTGTWVGVHTEWDTDALCPLPTYIRLDPDSTYLLGMTDGSAKAVTSTWAIHGDQVRLDTIHFAPRLVTLKNNLLRIGRNYPMVFRRFKDIPLDSANTAYQLSGHVWQSDSLLLYCYANGKIALENPTSKQRTIHFWRLARFGTSLFLIVQGNQYTPDGNYKFIWQLSSLSPKQLQAIGWNKEAVVQKTFRLIRNLAPGDSCRPTGFQSCTNCFIRSFSEIGIGRTPSRYNLSQLLKKHYRPVINHTGQSGLIHVQFVVNCRGEQGMFTLSGSDNDYCPKTFDAQITDQLLAISRNYVASDQFLRADDQSGNRPNDIAVSFTVRLQEGQLTDILP</sequence>
<dbReference type="AlphaFoldDB" id="A0A6P1W5A1"/>
<feature type="signal peptide" evidence="1">
    <location>
        <begin position="1"/>
        <end position="40"/>
    </location>
</feature>
<keyword evidence="3" id="KW-1185">Reference proteome</keyword>
<accession>A0A6P1W5A1</accession>
<evidence type="ECO:0000256" key="1">
    <source>
        <dbReference type="SAM" id="SignalP"/>
    </source>
</evidence>
<evidence type="ECO:0000313" key="3">
    <source>
        <dbReference type="Proteomes" id="UP000464577"/>
    </source>
</evidence>
<proteinExistence type="predicted"/>
<reference evidence="2 3" key="1">
    <citation type="submission" date="2019-11" db="EMBL/GenBank/DDBJ databases">
        <title>Spirosoma endbachense sp. nov., isolated from a natural salt meadow.</title>
        <authorList>
            <person name="Rojas J."/>
            <person name="Ambika Manirajan B."/>
            <person name="Ratering S."/>
            <person name="Suarez C."/>
            <person name="Geissler-Plaum R."/>
            <person name="Schnell S."/>
        </authorList>
    </citation>
    <scope>NUCLEOTIDE SEQUENCE [LARGE SCALE GENOMIC DNA]</scope>
    <source>
        <strain evidence="2 3">I-24</strain>
    </source>
</reference>
<gene>
    <name evidence="2" type="ORF">GJR95_38325</name>
</gene>
<feature type="chain" id="PRO_5027044816" evidence="1">
    <location>
        <begin position="41"/>
        <end position="381"/>
    </location>
</feature>
<protein>
    <submittedName>
        <fullName evidence="2">Uncharacterized protein</fullName>
    </submittedName>
</protein>
<dbReference type="KEGG" id="senf:GJR95_38325"/>
<organism evidence="2 3">
    <name type="scientific">Spirosoma endbachense</name>
    <dbReference type="NCBI Taxonomy" id="2666025"/>
    <lineage>
        <taxon>Bacteria</taxon>
        <taxon>Pseudomonadati</taxon>
        <taxon>Bacteroidota</taxon>
        <taxon>Cytophagia</taxon>
        <taxon>Cytophagales</taxon>
        <taxon>Cytophagaceae</taxon>
        <taxon>Spirosoma</taxon>
    </lineage>
</organism>
<dbReference type="EMBL" id="CP045997">
    <property type="protein sequence ID" value="QHW00524.1"/>
    <property type="molecule type" value="Genomic_DNA"/>
</dbReference>